<dbReference type="EMBL" id="DXDC01000197">
    <property type="protein sequence ID" value="HIY65950.1"/>
    <property type="molecule type" value="Genomic_DNA"/>
</dbReference>
<name>A0A9D1YUR1_9MICO</name>
<reference evidence="2" key="2">
    <citation type="submission" date="2021-04" db="EMBL/GenBank/DDBJ databases">
        <authorList>
            <person name="Gilroy R."/>
        </authorList>
    </citation>
    <scope>NUCLEOTIDE SEQUENCE</scope>
    <source>
        <strain evidence="2">ChiGjej1B1-98</strain>
    </source>
</reference>
<reference evidence="2" key="1">
    <citation type="journal article" date="2021" name="PeerJ">
        <title>Extensive microbial diversity within the chicken gut microbiome revealed by metagenomics and culture.</title>
        <authorList>
            <person name="Gilroy R."/>
            <person name="Ravi A."/>
            <person name="Getino M."/>
            <person name="Pursley I."/>
            <person name="Horton D.L."/>
            <person name="Alikhan N.F."/>
            <person name="Baker D."/>
            <person name="Gharbi K."/>
            <person name="Hall N."/>
            <person name="Watson M."/>
            <person name="Adriaenssens E.M."/>
            <person name="Foster-Nyarko E."/>
            <person name="Jarju S."/>
            <person name="Secka A."/>
            <person name="Antonio M."/>
            <person name="Oren A."/>
            <person name="Chaudhuri R.R."/>
            <person name="La Ragione R."/>
            <person name="Hildebrand F."/>
            <person name="Pallen M.J."/>
        </authorList>
    </citation>
    <scope>NUCLEOTIDE SEQUENCE</scope>
    <source>
        <strain evidence="2">ChiGjej1B1-98</strain>
    </source>
</reference>
<evidence type="ECO:0000313" key="3">
    <source>
        <dbReference type="Proteomes" id="UP000824005"/>
    </source>
</evidence>
<evidence type="ECO:0000259" key="1">
    <source>
        <dbReference type="Pfam" id="PF01636"/>
    </source>
</evidence>
<evidence type="ECO:0000313" key="2">
    <source>
        <dbReference type="EMBL" id="HIY65950.1"/>
    </source>
</evidence>
<dbReference type="Proteomes" id="UP000824005">
    <property type="component" value="Unassembled WGS sequence"/>
</dbReference>
<protein>
    <submittedName>
        <fullName evidence="2">Phosphotransferase</fullName>
    </submittedName>
</protein>
<accession>A0A9D1YUR1</accession>
<dbReference type="InterPro" id="IPR011009">
    <property type="entry name" value="Kinase-like_dom_sf"/>
</dbReference>
<dbReference type="Pfam" id="PF01636">
    <property type="entry name" value="APH"/>
    <property type="match status" value="1"/>
</dbReference>
<gene>
    <name evidence="2" type="ORF">H9830_06700</name>
</gene>
<dbReference type="InterPro" id="IPR002575">
    <property type="entry name" value="Aminoglycoside_PTrfase"/>
</dbReference>
<sequence>MTQEPTPDELARAFGLTEIEPESLTPWATVLPGRSPGDRKVVVKRTADSRERAEAMAAWTTAAERIGVPIVAPLSLARNNPQRVGDEWWVVYPFIDGDRYRGGERDARAAGDLLGRIHAASFSRDITAAMRQYDFPDTSLADVETDLSTLSRILPERLGDQAMPQVRDLGERWWNESLPVLRQADAEAPLPRAALSSDFRATNIVYSAQGVVLIDPDNGGYEPRLFDLAMAVVLFHREADTAPARMFNAEEWFAFYSGYARHITLTDRERQLWPHSLRHMLWEEGTWVLEDTDAAGWADAREHGYLSDLAFATAERYPLPL</sequence>
<feature type="domain" description="Aminoglycoside phosphotransferase" evidence="1">
    <location>
        <begin position="38"/>
        <end position="249"/>
    </location>
</feature>
<dbReference type="SUPFAM" id="SSF56112">
    <property type="entry name" value="Protein kinase-like (PK-like)"/>
    <property type="match status" value="1"/>
</dbReference>
<dbReference type="Gene3D" id="3.90.1200.10">
    <property type="match status" value="1"/>
</dbReference>
<proteinExistence type="predicted"/>
<dbReference type="AlphaFoldDB" id="A0A9D1YUR1"/>
<organism evidence="2 3">
    <name type="scientific">Candidatus Agrococcus pullicola</name>
    <dbReference type="NCBI Taxonomy" id="2838429"/>
    <lineage>
        <taxon>Bacteria</taxon>
        <taxon>Bacillati</taxon>
        <taxon>Actinomycetota</taxon>
        <taxon>Actinomycetes</taxon>
        <taxon>Micrococcales</taxon>
        <taxon>Microbacteriaceae</taxon>
        <taxon>Agrococcus</taxon>
    </lineage>
</organism>
<comment type="caution">
    <text evidence="2">The sequence shown here is derived from an EMBL/GenBank/DDBJ whole genome shotgun (WGS) entry which is preliminary data.</text>
</comment>